<gene>
    <name evidence="2" type="ORF">A3A97_04915</name>
</gene>
<organism evidence="2 3">
    <name type="scientific">Candidatus Terrybacteria bacterium RIFCSPLOWO2_01_FULL_40_23</name>
    <dbReference type="NCBI Taxonomy" id="1802366"/>
    <lineage>
        <taxon>Bacteria</taxon>
        <taxon>Candidatus Terryibacteriota</taxon>
    </lineage>
</organism>
<proteinExistence type="predicted"/>
<dbReference type="SUPFAM" id="SSF101960">
    <property type="entry name" value="Stabilizer of iron transporter SufD"/>
    <property type="match status" value="1"/>
</dbReference>
<dbReference type="InterPro" id="IPR055346">
    <property type="entry name" value="Fe-S_cluster_assembly_SufBD"/>
</dbReference>
<evidence type="ECO:0000313" key="2">
    <source>
        <dbReference type="EMBL" id="OHA52217.1"/>
    </source>
</evidence>
<protein>
    <recommendedName>
        <fullName evidence="1">SUF system FeS cluster assembly SufBD core domain-containing protein</fullName>
    </recommendedName>
</protein>
<dbReference type="PANTHER" id="PTHR43575:SF1">
    <property type="entry name" value="PROTEIN ABCI7, CHLOROPLASTIC"/>
    <property type="match status" value="1"/>
</dbReference>
<dbReference type="InterPro" id="IPR037284">
    <property type="entry name" value="SUF_FeS_clus_asmbl_SufBD_sf"/>
</dbReference>
<feature type="domain" description="SUF system FeS cluster assembly SufBD core" evidence="1">
    <location>
        <begin position="20"/>
        <end position="158"/>
    </location>
</feature>
<comment type="caution">
    <text evidence="2">The sequence shown here is derived from an EMBL/GenBank/DDBJ whole genome shotgun (WGS) entry which is preliminary data.</text>
</comment>
<evidence type="ECO:0000313" key="3">
    <source>
        <dbReference type="Proteomes" id="UP000176951"/>
    </source>
</evidence>
<dbReference type="AlphaFoldDB" id="A0A1G2PV71"/>
<reference evidence="2 3" key="1">
    <citation type="journal article" date="2016" name="Nat. Commun.">
        <title>Thousands of microbial genomes shed light on interconnected biogeochemical processes in an aquifer system.</title>
        <authorList>
            <person name="Anantharaman K."/>
            <person name="Brown C.T."/>
            <person name="Hug L.A."/>
            <person name="Sharon I."/>
            <person name="Castelle C.J."/>
            <person name="Probst A.J."/>
            <person name="Thomas B.C."/>
            <person name="Singh A."/>
            <person name="Wilkins M.J."/>
            <person name="Karaoz U."/>
            <person name="Brodie E.L."/>
            <person name="Williams K.H."/>
            <person name="Hubbard S.S."/>
            <person name="Banfield J.F."/>
        </authorList>
    </citation>
    <scope>NUCLEOTIDE SEQUENCE [LARGE SCALE GENOMIC DNA]</scope>
</reference>
<dbReference type="Pfam" id="PF01458">
    <property type="entry name" value="SUFBD_core"/>
    <property type="match status" value="1"/>
</dbReference>
<dbReference type="Proteomes" id="UP000176951">
    <property type="component" value="Unassembled WGS sequence"/>
</dbReference>
<dbReference type="GO" id="GO:0016226">
    <property type="term" value="P:iron-sulfur cluster assembly"/>
    <property type="evidence" value="ECO:0007669"/>
    <property type="project" value="InterPro"/>
</dbReference>
<name>A0A1G2PV71_9BACT</name>
<dbReference type="PANTHER" id="PTHR43575">
    <property type="entry name" value="PROTEIN ABCI7, CHLOROPLASTIC"/>
    <property type="match status" value="1"/>
</dbReference>
<dbReference type="InterPro" id="IPR000825">
    <property type="entry name" value="SUF_FeS_clus_asmbl_SufBD_core"/>
</dbReference>
<evidence type="ECO:0000259" key="1">
    <source>
        <dbReference type="Pfam" id="PF01458"/>
    </source>
</evidence>
<accession>A0A1G2PV71</accession>
<sequence>MSILKIQKKYYLWTGNSGSVDLNFVLNRKNTGLEVYGIFLGGGIDKFPLNIRVDHNVGDTKSRVIVRGVLTDKAQIEFKGNVNIKKGARRSDTHLEAKAILLSPDAKNRLEPYLEIDENDVKATHSTYAGPLDEHEIFYLQSRGLSRDKAKSLLTEGFIGQLIKGFSQKEQKTITQFLSKL</sequence>
<dbReference type="EMBL" id="MHSW01000012">
    <property type="protein sequence ID" value="OHA52217.1"/>
    <property type="molecule type" value="Genomic_DNA"/>
</dbReference>